<sequence length="77" mass="8842">MASEKRRLPMNVDGPFFVDSECTDCENCRGVAPDFFKRDEEHEVHYICRQPSNEDEEEMMLQALEFCPAEAIGRVAA</sequence>
<name>A0A1C3NX29_9ACTN</name>
<protein>
    <recommendedName>
        <fullName evidence="3">Ferredoxin</fullName>
    </recommendedName>
</protein>
<dbReference type="PANTHER" id="PTHR42773">
    <property type="entry name" value="METALLO-BETA-LACTAMASE-RELATED"/>
    <property type="match status" value="1"/>
</dbReference>
<evidence type="ECO:0000313" key="2">
    <source>
        <dbReference type="Proteomes" id="UP000199013"/>
    </source>
</evidence>
<dbReference type="AlphaFoldDB" id="A0A1C3NX29"/>
<evidence type="ECO:0008006" key="3">
    <source>
        <dbReference type="Google" id="ProtNLM"/>
    </source>
</evidence>
<dbReference type="Proteomes" id="UP000199013">
    <property type="component" value="Unassembled WGS sequence"/>
</dbReference>
<dbReference type="Pfam" id="PF13370">
    <property type="entry name" value="Fer4_13"/>
    <property type="match status" value="1"/>
</dbReference>
<dbReference type="SUPFAM" id="SSF54862">
    <property type="entry name" value="4Fe-4S ferredoxins"/>
    <property type="match status" value="1"/>
</dbReference>
<dbReference type="PANTHER" id="PTHR42773:SF1">
    <property type="entry name" value="METALLO-BETA-LACTAMASE FAMILY PROTEIN"/>
    <property type="match status" value="1"/>
</dbReference>
<reference evidence="2" key="1">
    <citation type="submission" date="2016-02" db="EMBL/GenBank/DDBJ databases">
        <authorList>
            <person name="Wibberg D."/>
        </authorList>
    </citation>
    <scope>NUCLEOTIDE SEQUENCE [LARGE SCALE GENOMIC DNA]</scope>
</reference>
<keyword evidence="2" id="KW-1185">Reference proteome</keyword>
<evidence type="ECO:0000313" key="1">
    <source>
        <dbReference type="EMBL" id="SBW21844.1"/>
    </source>
</evidence>
<proteinExistence type="predicted"/>
<dbReference type="EMBL" id="FLUV01000893">
    <property type="protein sequence ID" value="SBW21844.1"/>
    <property type="molecule type" value="Genomic_DNA"/>
</dbReference>
<organism evidence="1 2">
    <name type="scientific">Candidatus Protofrankia californiensis</name>
    <dbReference type="NCBI Taxonomy" id="1839754"/>
    <lineage>
        <taxon>Bacteria</taxon>
        <taxon>Bacillati</taxon>
        <taxon>Actinomycetota</taxon>
        <taxon>Actinomycetes</taxon>
        <taxon>Frankiales</taxon>
        <taxon>Frankiaceae</taxon>
        <taxon>Protofrankia</taxon>
    </lineage>
</organism>
<gene>
    <name evidence="1" type="ORF">FDG2_2146</name>
</gene>
<dbReference type="Gene3D" id="3.30.70.20">
    <property type="match status" value="1"/>
</dbReference>
<accession>A0A1C3NX29</accession>